<feature type="binding site" evidence="13">
    <location>
        <position position="223"/>
    </location>
    <ligand>
        <name>Mg(2+)</name>
        <dbReference type="ChEBI" id="CHEBI:18420"/>
        <label>1</label>
    </ligand>
</feature>
<keyword evidence="9 12" id="KW-0067">ATP-binding</keyword>
<dbReference type="GO" id="GO:0046872">
    <property type="term" value="F:metal ion binding"/>
    <property type="evidence" value="ECO:0007669"/>
    <property type="project" value="UniProtKB-KW"/>
</dbReference>
<dbReference type="Gene3D" id="3.10.20.70">
    <property type="entry name" value="Glutamine synthetase, N-terminal domain"/>
    <property type="match status" value="1"/>
</dbReference>
<evidence type="ECO:0000256" key="4">
    <source>
        <dbReference type="ARBA" id="ARBA00012937"/>
    </source>
</evidence>
<feature type="binding site" evidence="13">
    <location>
        <position position="272"/>
    </location>
    <ligand>
        <name>Mg(2+)</name>
        <dbReference type="ChEBI" id="CHEBI:18420"/>
        <label>1</label>
    </ligand>
</feature>
<feature type="binding site" evidence="11">
    <location>
        <position position="342"/>
    </location>
    <ligand>
        <name>L-glutamate</name>
        <dbReference type="ChEBI" id="CHEBI:29985"/>
    </ligand>
</feature>
<evidence type="ECO:0000256" key="2">
    <source>
        <dbReference type="ARBA" id="ARBA00009897"/>
    </source>
</evidence>
<feature type="binding site" evidence="13">
    <location>
        <position position="215"/>
    </location>
    <ligand>
        <name>Mg(2+)</name>
        <dbReference type="ChEBI" id="CHEBI:18420"/>
        <label>1</label>
    </ligand>
</feature>
<keyword evidence="13" id="KW-0479">Metal-binding</keyword>
<name>A0A7C1FRK6_9CHLR</name>
<evidence type="ECO:0000256" key="16">
    <source>
        <dbReference type="RuleBase" id="RU004356"/>
    </source>
</evidence>
<dbReference type="PROSITE" id="PS00180">
    <property type="entry name" value="GLNA_1"/>
    <property type="match status" value="1"/>
</dbReference>
<feature type="binding site" evidence="13">
    <location>
        <position position="361"/>
    </location>
    <ligand>
        <name>Mg(2+)</name>
        <dbReference type="ChEBI" id="CHEBI:18420"/>
        <label>1</label>
    </ligand>
</feature>
<evidence type="ECO:0000259" key="18">
    <source>
        <dbReference type="PROSITE" id="PS51987"/>
    </source>
</evidence>
<evidence type="ECO:0000256" key="5">
    <source>
        <dbReference type="ARBA" id="ARBA00021364"/>
    </source>
</evidence>
<evidence type="ECO:0000256" key="15">
    <source>
        <dbReference type="RuleBase" id="RU000384"/>
    </source>
</evidence>
<dbReference type="GO" id="GO:0004356">
    <property type="term" value="F:glutamine synthetase activity"/>
    <property type="evidence" value="ECO:0007669"/>
    <property type="project" value="UniProtKB-EC"/>
</dbReference>
<comment type="subunit">
    <text evidence="3">Oligomer of 12 subunits arranged in the form of two hexagons.</text>
</comment>
<feature type="binding site" evidence="12">
    <location>
        <begin position="274"/>
        <end position="276"/>
    </location>
    <ligand>
        <name>ATP</name>
        <dbReference type="ChEBI" id="CHEBI:30616"/>
    </ligand>
</feature>
<keyword evidence="7 16" id="KW-0436">Ligase</keyword>
<evidence type="ECO:0000256" key="3">
    <source>
        <dbReference type="ARBA" id="ARBA00011354"/>
    </source>
</evidence>
<accession>A0A7C1FRK6</accession>
<feature type="binding site" evidence="11">
    <location>
        <position position="330"/>
    </location>
    <ligand>
        <name>L-glutamate</name>
        <dbReference type="ChEBI" id="CHEBI:29985"/>
    </ligand>
</feature>
<feature type="binding site" evidence="13">
    <location>
        <position position="136"/>
    </location>
    <ligand>
        <name>Mg(2+)</name>
        <dbReference type="ChEBI" id="CHEBI:18420"/>
        <label>1</label>
    </ligand>
</feature>
<feature type="binding site" evidence="13">
    <location>
        <position position="138"/>
    </location>
    <ligand>
        <name>Mg(2+)</name>
        <dbReference type="ChEBI" id="CHEBI:18420"/>
        <label>1</label>
    </ligand>
</feature>
<dbReference type="PROSITE" id="PS51986">
    <property type="entry name" value="GS_BETA_GRASP"/>
    <property type="match status" value="1"/>
</dbReference>
<feature type="binding site" evidence="12">
    <location>
        <position position="342"/>
    </location>
    <ligand>
        <name>ATP</name>
        <dbReference type="ChEBI" id="CHEBI:30616"/>
    </ligand>
</feature>
<dbReference type="GO" id="GO:0005524">
    <property type="term" value="F:ATP binding"/>
    <property type="evidence" value="ECO:0007669"/>
    <property type="project" value="UniProtKB-KW"/>
</dbReference>
<dbReference type="PROSITE" id="PS51987">
    <property type="entry name" value="GS_CATALYTIC"/>
    <property type="match status" value="1"/>
</dbReference>
<evidence type="ECO:0000256" key="1">
    <source>
        <dbReference type="ARBA" id="ARBA00004496"/>
    </source>
</evidence>
<evidence type="ECO:0000256" key="11">
    <source>
        <dbReference type="PIRSR" id="PIRSR604809-1"/>
    </source>
</evidence>
<dbReference type="GO" id="GO:0019740">
    <property type="term" value="P:nitrogen utilization"/>
    <property type="evidence" value="ECO:0007669"/>
    <property type="project" value="TreeGrafter"/>
</dbReference>
<protein>
    <recommendedName>
        <fullName evidence="5 16">Glutamine synthetase</fullName>
        <ecNumber evidence="4 16">6.3.1.2</ecNumber>
    </recommendedName>
</protein>
<dbReference type="SMART" id="SM01230">
    <property type="entry name" value="Gln-synt_C"/>
    <property type="match status" value="1"/>
</dbReference>
<dbReference type="EMBL" id="DSMG01000185">
    <property type="protein sequence ID" value="HDX33318.1"/>
    <property type="molecule type" value="Genomic_DNA"/>
</dbReference>
<gene>
    <name evidence="19" type="primary">glnA</name>
    <name evidence="19" type="ORF">ENQ20_17800</name>
</gene>
<evidence type="ECO:0000259" key="17">
    <source>
        <dbReference type="PROSITE" id="PS51986"/>
    </source>
</evidence>
<evidence type="ECO:0000256" key="7">
    <source>
        <dbReference type="ARBA" id="ARBA00022598"/>
    </source>
</evidence>
<comment type="subcellular location">
    <subcellularLocation>
        <location evidence="1">Cytoplasm</location>
    </subcellularLocation>
</comment>
<keyword evidence="8 12" id="KW-0547">Nucleotide-binding</keyword>
<sequence>MSLNCLTPQDVTRAIEENHIEFIDLKFTDLFGQWHHFSVPVDYYDEEDLFKSGLGFDGSSIRGFKSIESSDMLLVCDPTTAFIDPVCAHPTISVIANVYEPGTMEPFSRDPRNVIRRAEAYMKETGIADTMYCGPEAEFFIFDRVHYETGRYFASYGIASDEAVWTSGEWGPGHKVNFKGGYFPVAPFDQFQDIRSEMVNEMIKAGLKIERHHHEVATAGQTEIDLKFAPMVQMADWMQIYKYIVKNVAARHGKTATFMPKPLFEDNGSGMHVHQSLWKDGQPLFAGDRYAGLSQLALWYIGGILHHINSLLAFCAPTTNSYRRLVPGYEAPVVIAYSARNRSAACRIPVSSPSPKAKRVEFRCPDPAANPYLAFAAMLMAGLDGIRNQIDPGNPSEIDLFEGETLKKVRTVEGSLDKVLDALEADHDYLTAGGVFSEQLLETYISYKRLNEFDAVRLRPHPHEFVMYYGV</sequence>
<evidence type="ECO:0000256" key="10">
    <source>
        <dbReference type="ARBA" id="ARBA00049436"/>
    </source>
</evidence>
<comment type="caution">
    <text evidence="19">The sequence shown here is derived from an EMBL/GenBank/DDBJ whole genome shotgun (WGS) entry which is preliminary data.</text>
</comment>
<evidence type="ECO:0000256" key="14">
    <source>
        <dbReference type="PROSITE-ProRule" id="PRU01330"/>
    </source>
</evidence>
<dbReference type="SUPFAM" id="SSF54368">
    <property type="entry name" value="Glutamine synthetase, N-terminal domain"/>
    <property type="match status" value="1"/>
</dbReference>
<dbReference type="Pfam" id="PF00120">
    <property type="entry name" value="Gln-synt_C"/>
    <property type="match status" value="1"/>
</dbReference>
<dbReference type="InterPro" id="IPR036651">
    <property type="entry name" value="Gln_synt_N_sf"/>
</dbReference>
<dbReference type="Gene3D" id="3.30.590.10">
    <property type="entry name" value="Glutamine synthetase/guanido kinase, catalytic domain"/>
    <property type="match status" value="1"/>
</dbReference>
<comment type="catalytic activity">
    <reaction evidence="10 16">
        <text>L-glutamate + NH4(+) + ATP = L-glutamine + ADP + phosphate + H(+)</text>
        <dbReference type="Rhea" id="RHEA:16169"/>
        <dbReference type="ChEBI" id="CHEBI:15378"/>
        <dbReference type="ChEBI" id="CHEBI:28938"/>
        <dbReference type="ChEBI" id="CHEBI:29985"/>
        <dbReference type="ChEBI" id="CHEBI:30616"/>
        <dbReference type="ChEBI" id="CHEBI:43474"/>
        <dbReference type="ChEBI" id="CHEBI:58359"/>
        <dbReference type="ChEBI" id="CHEBI:456216"/>
        <dbReference type="EC" id="6.3.1.2"/>
    </reaction>
</comment>
<dbReference type="GO" id="GO:0016020">
    <property type="term" value="C:membrane"/>
    <property type="evidence" value="ECO:0007669"/>
    <property type="project" value="TreeGrafter"/>
</dbReference>
<feature type="domain" description="GS catalytic" evidence="18">
    <location>
        <begin position="111"/>
        <end position="471"/>
    </location>
</feature>
<dbReference type="PANTHER" id="PTHR43407:SF1">
    <property type="entry name" value="LENGSIN"/>
    <property type="match status" value="1"/>
</dbReference>
<reference evidence="19" key="1">
    <citation type="journal article" date="2020" name="mSystems">
        <title>Genome- and Community-Level Interaction Insights into Carbon Utilization and Element Cycling Functions of Hydrothermarchaeota in Hydrothermal Sediment.</title>
        <authorList>
            <person name="Zhou Z."/>
            <person name="Liu Y."/>
            <person name="Xu W."/>
            <person name="Pan J."/>
            <person name="Luo Z.H."/>
            <person name="Li M."/>
        </authorList>
    </citation>
    <scope>NUCLEOTIDE SEQUENCE [LARGE SCALE GENOMIC DNA]</scope>
    <source>
        <strain evidence="19">SpSt-289</strain>
    </source>
</reference>
<comment type="cofactor">
    <cofactor evidence="13">
        <name>Mg(2+)</name>
        <dbReference type="ChEBI" id="CHEBI:18420"/>
    </cofactor>
    <text evidence="13">Binds 2 Mg(2+) ions per subunit.</text>
</comment>
<feature type="binding site" evidence="12">
    <location>
        <position position="210"/>
    </location>
    <ligand>
        <name>ATP</name>
        <dbReference type="ChEBI" id="CHEBI:30616"/>
    </ligand>
</feature>
<evidence type="ECO:0000256" key="9">
    <source>
        <dbReference type="ARBA" id="ARBA00022840"/>
    </source>
</evidence>
<dbReference type="Pfam" id="PF03951">
    <property type="entry name" value="Gln-synt_N"/>
    <property type="match status" value="1"/>
</dbReference>
<feature type="binding site" evidence="11">
    <location>
        <begin position="267"/>
        <end position="268"/>
    </location>
    <ligand>
        <name>L-glutamate</name>
        <dbReference type="ChEBI" id="CHEBI:29985"/>
    </ligand>
</feature>
<keyword evidence="13" id="KW-0460">Magnesium</keyword>
<dbReference type="InterPro" id="IPR008146">
    <property type="entry name" value="Gln_synth_cat_dom"/>
</dbReference>
<dbReference type="GO" id="GO:0006542">
    <property type="term" value="P:glutamine biosynthetic process"/>
    <property type="evidence" value="ECO:0007669"/>
    <property type="project" value="InterPro"/>
</dbReference>
<dbReference type="InterPro" id="IPR027303">
    <property type="entry name" value="Gln_synth_gly_rich_site"/>
</dbReference>
<dbReference type="FunFam" id="3.30.590.10:FF:000001">
    <property type="entry name" value="Glutamine synthetase"/>
    <property type="match status" value="1"/>
</dbReference>
<dbReference type="GO" id="GO:0005737">
    <property type="term" value="C:cytoplasm"/>
    <property type="evidence" value="ECO:0007669"/>
    <property type="project" value="UniProtKB-SubCell"/>
</dbReference>
<keyword evidence="6" id="KW-0963">Cytoplasm</keyword>
<dbReference type="SUPFAM" id="SSF55931">
    <property type="entry name" value="Glutamine synthetase/guanido kinase"/>
    <property type="match status" value="1"/>
</dbReference>
<dbReference type="PROSITE" id="PS00181">
    <property type="entry name" value="GLNA_ATP"/>
    <property type="match status" value="1"/>
</dbReference>
<evidence type="ECO:0000256" key="8">
    <source>
        <dbReference type="ARBA" id="ARBA00022741"/>
    </source>
</evidence>
<evidence type="ECO:0000256" key="13">
    <source>
        <dbReference type="PIRSR" id="PIRSR604809-3"/>
    </source>
</evidence>
<dbReference type="NCBIfam" id="TIGR00653">
    <property type="entry name" value="GlnA"/>
    <property type="match status" value="1"/>
</dbReference>
<dbReference type="AlphaFoldDB" id="A0A7C1FRK6"/>
<dbReference type="InterPro" id="IPR014746">
    <property type="entry name" value="Gln_synth/guanido_kin_cat_dom"/>
</dbReference>
<feature type="binding site" evidence="12">
    <location>
        <position position="356"/>
    </location>
    <ligand>
        <name>ATP</name>
        <dbReference type="ChEBI" id="CHEBI:30616"/>
    </ligand>
</feature>
<evidence type="ECO:0000256" key="12">
    <source>
        <dbReference type="PIRSR" id="PIRSR604809-2"/>
    </source>
</evidence>
<comment type="similarity">
    <text evidence="2 14 15">Belongs to the glutamine synthetase family.</text>
</comment>
<dbReference type="PANTHER" id="PTHR43407">
    <property type="entry name" value="GLUTAMINE SYNTHETASE"/>
    <property type="match status" value="1"/>
</dbReference>
<feature type="binding site" evidence="11">
    <location>
        <position position="324"/>
    </location>
    <ligand>
        <name>L-glutamate</name>
        <dbReference type="ChEBI" id="CHEBI:29985"/>
    </ligand>
</feature>
<proteinExistence type="inferred from homology"/>
<dbReference type="EC" id="6.3.1.2" evidence="4 16"/>
<dbReference type="InterPro" id="IPR008147">
    <property type="entry name" value="Gln_synt_N"/>
</dbReference>
<evidence type="ECO:0000256" key="6">
    <source>
        <dbReference type="ARBA" id="ARBA00022490"/>
    </source>
</evidence>
<evidence type="ECO:0000313" key="19">
    <source>
        <dbReference type="EMBL" id="HDX33318.1"/>
    </source>
</evidence>
<dbReference type="InterPro" id="IPR027302">
    <property type="entry name" value="Gln_synth_N_conserv_site"/>
</dbReference>
<feature type="domain" description="GS beta-grasp" evidence="17">
    <location>
        <begin position="18"/>
        <end position="103"/>
    </location>
</feature>
<feature type="binding site" evidence="11">
    <location>
        <position position="363"/>
    </location>
    <ligand>
        <name>L-glutamate</name>
        <dbReference type="ChEBI" id="CHEBI:29985"/>
    </ligand>
</feature>
<organism evidence="19">
    <name type="scientific">Caldilinea aerophila</name>
    <dbReference type="NCBI Taxonomy" id="133453"/>
    <lineage>
        <taxon>Bacteria</taxon>
        <taxon>Bacillati</taxon>
        <taxon>Chloroflexota</taxon>
        <taxon>Caldilineae</taxon>
        <taxon>Caldilineales</taxon>
        <taxon>Caldilineaceae</taxon>
        <taxon>Caldilinea</taxon>
    </lineage>
</organism>
<dbReference type="InterPro" id="IPR004809">
    <property type="entry name" value="Gln_synth_I"/>
</dbReference>